<dbReference type="EMBL" id="JACMSC010000009">
    <property type="protein sequence ID" value="KAG6506214.1"/>
    <property type="molecule type" value="Genomic_DNA"/>
</dbReference>
<accession>A0A8J5GTV9</accession>
<dbReference type="PANTHER" id="PTHR33433">
    <property type="entry name" value="FLOWERING-PROMOTING FACTOR 1-LIKE PROTEIN 1"/>
    <property type="match status" value="1"/>
</dbReference>
<reference evidence="2 3" key="1">
    <citation type="submission" date="2020-08" db="EMBL/GenBank/DDBJ databases">
        <title>Plant Genome Project.</title>
        <authorList>
            <person name="Zhang R.-G."/>
        </authorList>
    </citation>
    <scope>NUCLEOTIDE SEQUENCE [LARGE SCALE GENOMIC DNA]</scope>
    <source>
        <tissue evidence="2">Rhizome</tissue>
    </source>
</reference>
<organism evidence="2 3">
    <name type="scientific">Zingiber officinale</name>
    <name type="common">Ginger</name>
    <name type="synonym">Amomum zingiber</name>
    <dbReference type="NCBI Taxonomy" id="94328"/>
    <lineage>
        <taxon>Eukaryota</taxon>
        <taxon>Viridiplantae</taxon>
        <taxon>Streptophyta</taxon>
        <taxon>Embryophyta</taxon>
        <taxon>Tracheophyta</taxon>
        <taxon>Spermatophyta</taxon>
        <taxon>Magnoliopsida</taxon>
        <taxon>Liliopsida</taxon>
        <taxon>Zingiberales</taxon>
        <taxon>Zingiberaceae</taxon>
        <taxon>Zingiber</taxon>
    </lineage>
</organism>
<comment type="similarity">
    <text evidence="1">Belongs to the FPF1 family.</text>
</comment>
<dbReference type="AlphaFoldDB" id="A0A8J5GTV9"/>
<sequence length="581" mass="66339">MSDVWEFKNGVMTIVEMENIGGRRPHQLLVYLQTEELITSHQMLEDRIRDEGRVHYPEIPPEPIQYHRGPDDNYLISLPIDFSSFSHEQALLCDSEQTLLYFIRALNLEMTNVWEFKNGVMRIVEKENLGGRRPQQLLVYLQTEELITSHQMLEDRLRDEGWEHYLEIRFLSLKQALPCDYEQTLLFSIIAPNLGMTKRDDADCGDGKPRWSLAPAATGLPANVLIIKAAADLIDHDGPTDALDVGGSLEDDNDLLGGSEQMRRTVEGFGIAKIKMANARSMLKIRMMNTKHNISAHLRQASMFTFLINASWPVPSTPPATELGLTLRVLSAFLQIKPQQHSSPVSFMPERPMRVCDVRTYLRLGVSLLRGRSLAMRIEFWMEDMGLQRSRSCRNFEVAEICRDQFHARVFTTDEVKNAEIHIASSVGTDQIREQEGENSETIKLLELLMGLDRCWANVVNWCSVILLHKPVSNLVSETEAAEQKLYSQLKVMVDIVQNNFKQIELHQMSLEIQLSLQFQNYEVKNMEMQECESSVNQKSGAALKSEVKPKCVAVFEMLVVVQFELSDQETKEFKIAFTGS</sequence>
<keyword evidence="3" id="KW-1185">Reference proteome</keyword>
<evidence type="ECO:0000313" key="2">
    <source>
        <dbReference type="EMBL" id="KAG6506214.1"/>
    </source>
</evidence>
<comment type="caution">
    <text evidence="2">The sequence shown here is derived from an EMBL/GenBank/DDBJ whole genome shotgun (WGS) entry which is preliminary data.</text>
</comment>
<dbReference type="Proteomes" id="UP000734854">
    <property type="component" value="Unassembled WGS sequence"/>
</dbReference>
<dbReference type="InterPro" id="IPR039274">
    <property type="entry name" value="FPF1"/>
</dbReference>
<proteinExistence type="inferred from homology"/>
<dbReference type="GO" id="GO:0009909">
    <property type="term" value="P:regulation of flower development"/>
    <property type="evidence" value="ECO:0007669"/>
    <property type="project" value="InterPro"/>
</dbReference>
<name>A0A8J5GTV9_ZINOF</name>
<protein>
    <submittedName>
        <fullName evidence="2">Uncharacterized protein</fullName>
    </submittedName>
</protein>
<evidence type="ECO:0000313" key="3">
    <source>
        <dbReference type="Proteomes" id="UP000734854"/>
    </source>
</evidence>
<gene>
    <name evidence="2" type="ORF">ZIOFF_031532</name>
</gene>
<evidence type="ECO:0000256" key="1">
    <source>
        <dbReference type="ARBA" id="ARBA00008013"/>
    </source>
</evidence>